<gene>
    <name evidence="1" type="ORF">GXM_04423</name>
</gene>
<accession>A0A5P8W2Q9</accession>
<proteinExistence type="predicted"/>
<dbReference type="AlphaFoldDB" id="A0A5P8W2Q9"/>
<name>A0A5P8W2Q9_9NOSO</name>
<dbReference type="KEGG" id="nsh:GXM_04423"/>
<protein>
    <submittedName>
        <fullName evidence="1">Uncharacterized protein</fullName>
    </submittedName>
</protein>
<sequence>MVWGKGYWGWVKGFFFPFSPSPFPLNREVLALHLSQIAGISDL</sequence>
<reference evidence="1 2" key="1">
    <citation type="submission" date="2019-10" db="EMBL/GenBank/DDBJ databases">
        <title>Genomic and transcriptomic insights into the perfect genentic adaptation of a filamentous nitrogen-fixing cyanobacterium to rice fields.</title>
        <authorList>
            <person name="Chen Z."/>
        </authorList>
    </citation>
    <scope>NUCLEOTIDE SEQUENCE [LARGE SCALE GENOMIC DNA]</scope>
    <source>
        <strain evidence="1">CCNUC1</strain>
    </source>
</reference>
<keyword evidence="2" id="KW-1185">Reference proteome</keyword>
<organism evidence="1 2">
    <name type="scientific">Nostoc sphaeroides CCNUC1</name>
    <dbReference type="NCBI Taxonomy" id="2653204"/>
    <lineage>
        <taxon>Bacteria</taxon>
        <taxon>Bacillati</taxon>
        <taxon>Cyanobacteriota</taxon>
        <taxon>Cyanophyceae</taxon>
        <taxon>Nostocales</taxon>
        <taxon>Nostocaceae</taxon>
        <taxon>Nostoc</taxon>
    </lineage>
</organism>
<evidence type="ECO:0000313" key="1">
    <source>
        <dbReference type="EMBL" id="QFS46942.1"/>
    </source>
</evidence>
<evidence type="ECO:0000313" key="2">
    <source>
        <dbReference type="Proteomes" id="UP000326678"/>
    </source>
</evidence>
<dbReference type="EMBL" id="CP045226">
    <property type="protein sequence ID" value="QFS46942.1"/>
    <property type="molecule type" value="Genomic_DNA"/>
</dbReference>
<dbReference type="Proteomes" id="UP000326678">
    <property type="component" value="Chromosome Gxm1"/>
</dbReference>